<dbReference type="AlphaFoldDB" id="E6JZN2"/>
<dbReference type="HOGENOM" id="CLU_2181342_0_0_11"/>
<dbReference type="Proteomes" id="UP000004946">
    <property type="component" value="Chromosome"/>
</dbReference>
<evidence type="ECO:0000313" key="2">
    <source>
        <dbReference type="EMBL" id="EFT83178.1"/>
    </source>
</evidence>
<feature type="transmembrane region" description="Helical" evidence="1">
    <location>
        <begin position="89"/>
        <end position="108"/>
    </location>
</feature>
<dbReference type="EMBL" id="AEON01000001">
    <property type="protein sequence ID" value="EFT83178.1"/>
    <property type="molecule type" value="Genomic_DNA"/>
</dbReference>
<proteinExistence type="predicted"/>
<evidence type="ECO:0000313" key="3">
    <source>
        <dbReference type="Proteomes" id="UP000004946"/>
    </source>
</evidence>
<dbReference type="eggNOG" id="ENOG5033DAG">
    <property type="taxonomic scope" value="Bacteria"/>
</dbReference>
<comment type="caution">
    <text evidence="2">The sequence shown here is derived from an EMBL/GenBank/DDBJ whole genome shotgun (WGS) entry which is preliminary data.</text>
</comment>
<reference evidence="2 3" key="1">
    <citation type="submission" date="2010-12" db="EMBL/GenBank/DDBJ databases">
        <authorList>
            <person name="Muzny D."/>
            <person name="Qin X."/>
            <person name="Buhay C."/>
            <person name="Dugan-Rocha S."/>
            <person name="Ding Y."/>
            <person name="Chen G."/>
            <person name="Hawes A."/>
            <person name="Holder M."/>
            <person name="Jhangiani S."/>
            <person name="Johnson A."/>
            <person name="Khan Z."/>
            <person name="Li Z."/>
            <person name="Liu W."/>
            <person name="Liu X."/>
            <person name="Perez L."/>
            <person name="Shen H."/>
            <person name="Wang Q."/>
            <person name="Watt J."/>
            <person name="Xi L."/>
            <person name="Xin Y."/>
            <person name="Zhou J."/>
            <person name="Deng J."/>
            <person name="Jiang H."/>
            <person name="Liu Y."/>
            <person name="Qu J."/>
            <person name="Song X.-Z."/>
            <person name="Zhang L."/>
            <person name="Villasana D."/>
            <person name="Johnson A."/>
            <person name="Liu J."/>
            <person name="Liyanage D."/>
            <person name="Lorensuhewa L."/>
            <person name="Robinson T."/>
            <person name="Song A."/>
            <person name="Song B.-B."/>
            <person name="Dinh H."/>
            <person name="Thornton R."/>
            <person name="Coyle M."/>
            <person name="Francisco L."/>
            <person name="Jackson L."/>
            <person name="Javaid M."/>
            <person name="Korchina V."/>
            <person name="Kovar C."/>
            <person name="Mata R."/>
            <person name="Mathew T."/>
            <person name="Ngo R."/>
            <person name="Nguyen L."/>
            <person name="Nguyen N."/>
            <person name="Okwuonu G."/>
            <person name="Ongeri F."/>
            <person name="Pham C."/>
            <person name="Simmons D."/>
            <person name="Wilczek-Boney K."/>
            <person name="Hale W."/>
            <person name="Jakkamsetti A."/>
            <person name="Pham P."/>
            <person name="Ruth R."/>
            <person name="San Lucas F."/>
            <person name="Warren J."/>
            <person name="Zhang J."/>
            <person name="Zhao Z."/>
            <person name="Zhou C."/>
            <person name="Zhu D."/>
            <person name="Lee S."/>
            <person name="Bess C."/>
            <person name="Blankenburg K."/>
            <person name="Forbes L."/>
            <person name="Fu Q."/>
            <person name="Gubbala S."/>
            <person name="Hirani K."/>
            <person name="Jayaseelan J.C."/>
            <person name="Lara F."/>
            <person name="Munidasa M."/>
            <person name="Palculict T."/>
            <person name="Patil S."/>
            <person name="Pu L.-L."/>
            <person name="Saada N."/>
            <person name="Tang L."/>
            <person name="Weissenberger G."/>
            <person name="Zhu Y."/>
            <person name="Hemphill L."/>
            <person name="Shang Y."/>
            <person name="Youmans B."/>
            <person name="Ayvaz T."/>
            <person name="Ross M."/>
            <person name="Santibanez J."/>
            <person name="Aqrawi P."/>
            <person name="Gross S."/>
            <person name="Joshi V."/>
            <person name="Fowler G."/>
            <person name="Nazareth L."/>
            <person name="Reid J."/>
            <person name="Worley K."/>
            <person name="Petrosino J."/>
            <person name="Highlander S."/>
            <person name="Gibbs R."/>
        </authorList>
    </citation>
    <scope>NUCLEOTIDE SEQUENCE [LARGE SCALE GENOMIC DNA]</scope>
    <source>
        <strain evidence="2 3">DSM 10105</strain>
    </source>
</reference>
<evidence type="ECO:0000256" key="1">
    <source>
        <dbReference type="SAM" id="Phobius"/>
    </source>
</evidence>
<keyword evidence="1" id="KW-0472">Membrane</keyword>
<protein>
    <submittedName>
        <fullName evidence="2">Uncharacterized protein</fullName>
    </submittedName>
</protein>
<name>E6JZN2_PARDN</name>
<keyword evidence="3" id="KW-1185">Reference proteome</keyword>
<keyword evidence="1" id="KW-1133">Transmembrane helix</keyword>
<feature type="transmembrane region" description="Helical" evidence="1">
    <location>
        <begin position="54"/>
        <end position="77"/>
    </location>
</feature>
<sequence>MMNEQAVSAPMCAHGYWKEIAKEKIMFTTTVIEAGSAVLAADANGVVTNVLSTLATWVVVGGGFWAVWGAVTLGGGLSDHNSPQIQNGVWKIVGGAIVIAAAGLFKTLV</sequence>
<accession>E6JZN2</accession>
<gene>
    <name evidence="2" type="ORF">HMPREF0620_0183</name>
</gene>
<keyword evidence="1" id="KW-0812">Transmembrane</keyword>
<organism evidence="2 3">
    <name type="scientific">Parascardovia denticolens DSM 10105 = JCM 12538</name>
    <dbReference type="NCBI Taxonomy" id="864564"/>
    <lineage>
        <taxon>Bacteria</taxon>
        <taxon>Bacillati</taxon>
        <taxon>Actinomycetota</taxon>
        <taxon>Actinomycetes</taxon>
        <taxon>Bifidobacteriales</taxon>
        <taxon>Bifidobacteriaceae</taxon>
        <taxon>Parascardovia</taxon>
    </lineage>
</organism>